<evidence type="ECO:0000313" key="2">
    <source>
        <dbReference type="Proteomes" id="UP000233769"/>
    </source>
</evidence>
<dbReference type="AlphaFoldDB" id="A0A2N9AW39"/>
<protein>
    <submittedName>
        <fullName evidence="1">Uncharacterized protein</fullName>
    </submittedName>
</protein>
<reference evidence="2" key="1">
    <citation type="submission" date="2017-10" db="EMBL/GenBank/DDBJ databases">
        <authorList>
            <person name="Regsiter A."/>
            <person name="William W."/>
        </authorList>
    </citation>
    <scope>NUCLEOTIDE SEQUENCE [LARGE SCALE GENOMIC DNA]</scope>
</reference>
<name>A0A2N9AW39_METEX</name>
<gene>
    <name evidence="1" type="ORF">TK0001_4970</name>
</gene>
<accession>A0A2N9AW39</accession>
<dbReference type="Proteomes" id="UP000233769">
    <property type="component" value="Chromosome tk0001"/>
</dbReference>
<dbReference type="EMBL" id="LT962688">
    <property type="protein sequence ID" value="SOR31555.1"/>
    <property type="molecule type" value="Genomic_DNA"/>
</dbReference>
<sequence>MNASAQTKIAVIVHSLCLACSMGRSRFTLSAAMDKNLEINSHPDATHERFQRVIEVRSLL</sequence>
<organism evidence="1 2">
    <name type="scientific">Methylorubrum extorquens</name>
    <name type="common">Methylobacterium dichloromethanicum</name>
    <name type="synonym">Methylobacterium extorquens</name>
    <dbReference type="NCBI Taxonomy" id="408"/>
    <lineage>
        <taxon>Bacteria</taxon>
        <taxon>Pseudomonadati</taxon>
        <taxon>Pseudomonadota</taxon>
        <taxon>Alphaproteobacteria</taxon>
        <taxon>Hyphomicrobiales</taxon>
        <taxon>Methylobacteriaceae</taxon>
        <taxon>Methylorubrum</taxon>
    </lineage>
</organism>
<evidence type="ECO:0000313" key="1">
    <source>
        <dbReference type="EMBL" id="SOR31555.1"/>
    </source>
</evidence>
<proteinExistence type="predicted"/>